<gene>
    <name evidence="1" type="ORF">K488DRAFT_80781</name>
</gene>
<sequence>MPVPFQLWWGAGDGGYGWVIVAACCIIMSFSVGLTYSWGVIQASLTRSHLASDGVLSFVGSTATSLVAFAAFLNTRIIRWIGTRNAGLAAVMFLALGQILSSFSTRSVGGLFVTTGIVTGFGLSLGFMTCSALPAQYFSRRRGLANGFVYAGGGIGGAIWSLSMNALIAKVGIPWTFRVLGFITFAVGIPAAMVLKERTRRAAPSLELHLFFDWKFFLLFTGCALGTFPLLVPAFFIPLYATSLHTSTFLASLLLAVFNLSSAVGRVTFGLLCDAIGPVSSLVLALALSAVSMLAIWPVSNSLAPFVVFIILNGAGNGGFFSTVPSVVGHVYGAARVANALAMVVSGWALGYLLGAPIAGWILGAYGGSSAGRVAFRPAIYFAGSLSVVATLLILAMRQLTLRNWKVLAYI</sequence>
<evidence type="ECO:0000313" key="1">
    <source>
        <dbReference type="EMBL" id="KAI0028219.1"/>
    </source>
</evidence>
<accession>A0ACB8Q8T1</accession>
<comment type="caution">
    <text evidence="1">The sequence shown here is derived from an EMBL/GenBank/DDBJ whole genome shotgun (WGS) entry which is preliminary data.</text>
</comment>
<keyword evidence="2" id="KW-1185">Reference proteome</keyword>
<dbReference type="Proteomes" id="UP000814128">
    <property type="component" value="Unassembled WGS sequence"/>
</dbReference>
<reference evidence="1" key="2">
    <citation type="journal article" date="2022" name="New Phytol.">
        <title>Evolutionary transition to the ectomycorrhizal habit in the genomes of a hyperdiverse lineage of mushroom-forming fungi.</title>
        <authorList>
            <person name="Looney B."/>
            <person name="Miyauchi S."/>
            <person name="Morin E."/>
            <person name="Drula E."/>
            <person name="Courty P.E."/>
            <person name="Kohler A."/>
            <person name="Kuo A."/>
            <person name="LaButti K."/>
            <person name="Pangilinan J."/>
            <person name="Lipzen A."/>
            <person name="Riley R."/>
            <person name="Andreopoulos W."/>
            <person name="He G."/>
            <person name="Johnson J."/>
            <person name="Nolan M."/>
            <person name="Tritt A."/>
            <person name="Barry K.W."/>
            <person name="Grigoriev I.V."/>
            <person name="Nagy L.G."/>
            <person name="Hibbett D."/>
            <person name="Henrissat B."/>
            <person name="Matheny P.B."/>
            <person name="Labbe J."/>
            <person name="Martin F.M."/>
        </authorList>
    </citation>
    <scope>NUCLEOTIDE SEQUENCE</scope>
    <source>
        <strain evidence="1">EC-137</strain>
    </source>
</reference>
<proteinExistence type="predicted"/>
<organism evidence="1 2">
    <name type="scientific">Vararia minispora EC-137</name>
    <dbReference type="NCBI Taxonomy" id="1314806"/>
    <lineage>
        <taxon>Eukaryota</taxon>
        <taxon>Fungi</taxon>
        <taxon>Dikarya</taxon>
        <taxon>Basidiomycota</taxon>
        <taxon>Agaricomycotina</taxon>
        <taxon>Agaricomycetes</taxon>
        <taxon>Russulales</taxon>
        <taxon>Lachnocladiaceae</taxon>
        <taxon>Vararia</taxon>
    </lineage>
</organism>
<reference evidence="1" key="1">
    <citation type="submission" date="2021-02" db="EMBL/GenBank/DDBJ databases">
        <authorList>
            <consortium name="DOE Joint Genome Institute"/>
            <person name="Ahrendt S."/>
            <person name="Looney B.P."/>
            <person name="Miyauchi S."/>
            <person name="Morin E."/>
            <person name="Drula E."/>
            <person name="Courty P.E."/>
            <person name="Chicoki N."/>
            <person name="Fauchery L."/>
            <person name="Kohler A."/>
            <person name="Kuo A."/>
            <person name="Labutti K."/>
            <person name="Pangilinan J."/>
            <person name="Lipzen A."/>
            <person name="Riley R."/>
            <person name="Andreopoulos W."/>
            <person name="He G."/>
            <person name="Johnson J."/>
            <person name="Barry K.W."/>
            <person name="Grigoriev I.V."/>
            <person name="Nagy L."/>
            <person name="Hibbett D."/>
            <person name="Henrissat B."/>
            <person name="Matheny P.B."/>
            <person name="Labbe J."/>
            <person name="Martin F."/>
        </authorList>
    </citation>
    <scope>NUCLEOTIDE SEQUENCE</scope>
    <source>
        <strain evidence="1">EC-137</strain>
    </source>
</reference>
<name>A0ACB8Q8T1_9AGAM</name>
<dbReference type="EMBL" id="MU273777">
    <property type="protein sequence ID" value="KAI0028219.1"/>
    <property type="molecule type" value="Genomic_DNA"/>
</dbReference>
<evidence type="ECO:0000313" key="2">
    <source>
        <dbReference type="Proteomes" id="UP000814128"/>
    </source>
</evidence>
<protein>
    <submittedName>
        <fullName evidence="1">MFS general substrate transporter</fullName>
    </submittedName>
</protein>